<dbReference type="Proteomes" id="UP000027195">
    <property type="component" value="Unassembled WGS sequence"/>
</dbReference>
<feature type="domain" description="RDRP core" evidence="3">
    <location>
        <begin position="423"/>
        <end position="1014"/>
    </location>
</feature>
<dbReference type="InterPro" id="IPR057596">
    <property type="entry name" value="RDRP_core"/>
</dbReference>
<dbReference type="PANTHER" id="PTHR23079">
    <property type="entry name" value="RNA-DEPENDENT RNA POLYMERASE"/>
    <property type="match status" value="1"/>
</dbReference>
<evidence type="ECO:0000259" key="3">
    <source>
        <dbReference type="Pfam" id="PF05183"/>
    </source>
</evidence>
<feature type="region of interest" description="Disordered" evidence="2">
    <location>
        <begin position="968"/>
        <end position="992"/>
    </location>
</feature>
<keyword evidence="1" id="KW-0694">RNA-binding</keyword>
<dbReference type="PANTHER" id="PTHR23079:SF55">
    <property type="entry name" value="RNA-DIRECTED RNA POLYMERASE"/>
    <property type="match status" value="1"/>
</dbReference>
<proteinExistence type="inferred from homology"/>
<dbReference type="Pfam" id="PF05183">
    <property type="entry name" value="RdRP"/>
    <property type="match status" value="1"/>
</dbReference>
<sequence length="1197" mass="135320">MDITIDHIPFEADYVDVVQTLAARLHTPEFHPRSPTPGKPINFHVELNMTVNSKKIHEGSGVLTLPTYSLGKFFLGAIRTAPINMGGRPLIFRQIYDNKPRKKVVELLLRVPYQDPTPMAEKQKRLESLDTAFLVKKISFGILTRDRKLFQEEWSKAFSGSCFLSFDQNEKTLRAKSADHSRTETQDIAVALPSIKEVIYGYDFGELFLLFVLHTPPSFEMEESRPIVQDYSGDGDLQYKGDDGESDNVRTYVRTRLTSLDSRHQRVAPFTSRVMRLHIVEHGDANMGEFLRLASVEKMRPPTRLDSISVERRDLYAKAKIHRLTEWMKRLDWAVAFQCEAFYRNAFLTPDELASLANDINMLCAKHGPEYTGNLLRYFAVLLRTHCVDVRERFEQAKTEWASQANSEPKKSRGYHDCRHAFITPTTMFLEGPLPDQSNRVLRLYPDHQQWFLRVNFTNEDRLGIRHDFEVDNPRFVREKFGGILHHGFELAGRHFDFLGYSSSALRDHAVWFVTPFKLADGELVDAESIRARLGDFSKVITCPARFGARLSQTFSATDPSVTLLPHELRRIDDIERNNSTFTDGVGTISRQLADEIWEKLCADRSDKRIRRSIITPSAYQIRLGGSKGMLAVDYRLEGRVACIRPSMEKFAAPDSLDIEISRAFDTPSPMYLNRPLIMLLEHLGVHADVFLTLQSKAVRKAREAIRSANGSAKLLKDHGLGASFRISDILFRLEKLGVDYQGLMKDTFLHRTLDFAVNHIFRDLKHHGRIPVPKSWTLVGIADEHDVLEEGQIYAFIRKKSPDDPGKLVEEYLQGRMLILRSPVVNPGDVQMVTAIGKPPPNSPFAQEQLPNCVVFSCRGSRSLPSCLGGGDLDGDLYNIIPLTEINPPKCAPPAEYPPAHQTQLNRPSTMADVADFVTDYINSDVLGLVSTNHLIIADQSKECMDDDRCMTLARLHSQAVDFTKSGTPVPVNEIPQPKFRARPDWSAGEMRDPKSAEYYESSRAIGKLFRDIDLQDMETLVYPKGDLKDRITPLLKNEVMKYLGDDISQGEVAFSNIRDSTFQLFNDYSTELKCIAATNSLSQSRVSVLKEEEIVAGTIVGKCAQKAKRTNLMIRMKTQTDELIKFVTGKLTEGETPHSWLKAAWAAWCVSADMIASPKPSQKQPSYGVKSFGLVALRVIFETIEIIEQAGGNPQ</sequence>
<evidence type="ECO:0000256" key="2">
    <source>
        <dbReference type="SAM" id="MobiDB-lite"/>
    </source>
</evidence>
<dbReference type="EMBL" id="KL198017">
    <property type="protein sequence ID" value="KDQ20425.1"/>
    <property type="molecule type" value="Genomic_DNA"/>
</dbReference>
<dbReference type="AlphaFoldDB" id="A0A067N0F9"/>
<dbReference type="FunCoup" id="A0A067N0F9">
    <property type="interactions" value="4"/>
</dbReference>
<evidence type="ECO:0000313" key="5">
    <source>
        <dbReference type="Proteomes" id="UP000027195"/>
    </source>
</evidence>
<dbReference type="STRING" id="930990.A0A067N0F9"/>
<dbReference type="GO" id="GO:0003968">
    <property type="term" value="F:RNA-directed RNA polymerase activity"/>
    <property type="evidence" value="ECO:0007669"/>
    <property type="project" value="UniProtKB-KW"/>
</dbReference>
<dbReference type="EC" id="2.7.7.48" evidence="1"/>
<evidence type="ECO:0000256" key="1">
    <source>
        <dbReference type="RuleBase" id="RU363098"/>
    </source>
</evidence>
<keyword evidence="1" id="KW-0548">Nucleotidyltransferase</keyword>
<comment type="similarity">
    <text evidence="1">Belongs to the RdRP family.</text>
</comment>
<keyword evidence="5" id="KW-1185">Reference proteome</keyword>
<protein>
    <recommendedName>
        <fullName evidence="1">RNA-dependent RNA polymerase</fullName>
        <ecNumber evidence="1">2.7.7.48</ecNumber>
    </recommendedName>
</protein>
<reference evidence="5" key="1">
    <citation type="journal article" date="2014" name="Proc. Natl. Acad. Sci. U.S.A.">
        <title>Extensive sampling of basidiomycete genomes demonstrates inadequacy of the white-rot/brown-rot paradigm for wood decay fungi.</title>
        <authorList>
            <person name="Riley R."/>
            <person name="Salamov A.A."/>
            <person name="Brown D.W."/>
            <person name="Nagy L.G."/>
            <person name="Floudas D."/>
            <person name="Held B.W."/>
            <person name="Levasseur A."/>
            <person name="Lombard V."/>
            <person name="Morin E."/>
            <person name="Otillar R."/>
            <person name="Lindquist E.A."/>
            <person name="Sun H."/>
            <person name="LaButti K.M."/>
            <person name="Schmutz J."/>
            <person name="Jabbour D."/>
            <person name="Luo H."/>
            <person name="Baker S.E."/>
            <person name="Pisabarro A.G."/>
            <person name="Walton J.D."/>
            <person name="Blanchette R.A."/>
            <person name="Henrissat B."/>
            <person name="Martin F."/>
            <person name="Cullen D."/>
            <person name="Hibbett D.S."/>
            <person name="Grigoriev I.V."/>
        </authorList>
    </citation>
    <scope>NUCLEOTIDE SEQUENCE [LARGE SCALE GENOMIC DNA]</scope>
    <source>
        <strain evidence="5">FD-172 SS1</strain>
    </source>
</reference>
<dbReference type="InterPro" id="IPR007855">
    <property type="entry name" value="RDRP"/>
</dbReference>
<dbReference type="InParanoid" id="A0A067N0F9"/>
<keyword evidence="1" id="KW-0696">RNA-directed RNA polymerase</keyword>
<organism evidence="4 5">
    <name type="scientific">Botryobasidium botryosum (strain FD-172 SS1)</name>
    <dbReference type="NCBI Taxonomy" id="930990"/>
    <lineage>
        <taxon>Eukaryota</taxon>
        <taxon>Fungi</taxon>
        <taxon>Dikarya</taxon>
        <taxon>Basidiomycota</taxon>
        <taxon>Agaricomycotina</taxon>
        <taxon>Agaricomycetes</taxon>
        <taxon>Cantharellales</taxon>
        <taxon>Botryobasidiaceae</taxon>
        <taxon>Botryobasidium</taxon>
    </lineage>
</organism>
<name>A0A067N0F9_BOTB1</name>
<evidence type="ECO:0000313" key="4">
    <source>
        <dbReference type="EMBL" id="KDQ20425.1"/>
    </source>
</evidence>
<dbReference type="GO" id="GO:0030422">
    <property type="term" value="P:siRNA processing"/>
    <property type="evidence" value="ECO:0007669"/>
    <property type="project" value="TreeGrafter"/>
</dbReference>
<comment type="catalytic activity">
    <reaction evidence="1">
        <text>RNA(n) + a ribonucleoside 5'-triphosphate = RNA(n+1) + diphosphate</text>
        <dbReference type="Rhea" id="RHEA:21248"/>
        <dbReference type="Rhea" id="RHEA-COMP:14527"/>
        <dbReference type="Rhea" id="RHEA-COMP:17342"/>
        <dbReference type="ChEBI" id="CHEBI:33019"/>
        <dbReference type="ChEBI" id="CHEBI:61557"/>
        <dbReference type="ChEBI" id="CHEBI:140395"/>
        <dbReference type="EC" id="2.7.7.48"/>
    </reaction>
</comment>
<accession>A0A067N0F9</accession>
<dbReference type="OrthoDB" id="6513042at2759"/>
<gene>
    <name evidence="4" type="ORF">BOTBODRAFT_50530</name>
</gene>
<dbReference type="GO" id="GO:0031380">
    <property type="term" value="C:nuclear RNA-directed RNA polymerase complex"/>
    <property type="evidence" value="ECO:0007669"/>
    <property type="project" value="TreeGrafter"/>
</dbReference>
<keyword evidence="1" id="KW-0808">Transferase</keyword>
<dbReference type="GO" id="GO:0003723">
    <property type="term" value="F:RNA binding"/>
    <property type="evidence" value="ECO:0007669"/>
    <property type="project" value="UniProtKB-KW"/>
</dbReference>
<dbReference type="HOGENOM" id="CLU_001366_2_1_1"/>